<reference evidence="1" key="1">
    <citation type="submission" date="2021-08" db="EMBL/GenBank/DDBJ databases">
        <title>The first chromosome-level gecko genome reveals the dynamic sex chromosomes of Neotropical dwarf geckos (Sphaerodactylidae: Sphaerodactylus).</title>
        <authorList>
            <person name="Pinto B.J."/>
            <person name="Keating S.E."/>
            <person name="Gamble T."/>
        </authorList>
    </citation>
    <scope>NUCLEOTIDE SEQUENCE</scope>
    <source>
        <strain evidence="1">TG3544</strain>
    </source>
</reference>
<name>A0ACB8EVY6_9SAUR</name>
<accession>A0ACB8EVY6</accession>
<dbReference type="EMBL" id="CM037628">
    <property type="protein sequence ID" value="KAH7996921.1"/>
    <property type="molecule type" value="Genomic_DNA"/>
</dbReference>
<evidence type="ECO:0000313" key="2">
    <source>
        <dbReference type="Proteomes" id="UP000827872"/>
    </source>
</evidence>
<evidence type="ECO:0000313" key="1">
    <source>
        <dbReference type="EMBL" id="KAH7996921.1"/>
    </source>
</evidence>
<proteinExistence type="predicted"/>
<organism evidence="1 2">
    <name type="scientific">Sphaerodactylus townsendi</name>
    <dbReference type="NCBI Taxonomy" id="933632"/>
    <lineage>
        <taxon>Eukaryota</taxon>
        <taxon>Metazoa</taxon>
        <taxon>Chordata</taxon>
        <taxon>Craniata</taxon>
        <taxon>Vertebrata</taxon>
        <taxon>Euteleostomi</taxon>
        <taxon>Lepidosauria</taxon>
        <taxon>Squamata</taxon>
        <taxon>Bifurcata</taxon>
        <taxon>Gekkota</taxon>
        <taxon>Sphaerodactylidae</taxon>
        <taxon>Sphaerodactylus</taxon>
    </lineage>
</organism>
<gene>
    <name evidence="1" type="ORF">K3G42_012112</name>
</gene>
<sequence length="755" mass="79313">MQQSFIPTAILVLCRVPAPEQNHPSAGAYTSGQQRRDSASKHPSQLKSKSAAMPSEQGTRSQSRRFSTIKPTPHSPMPSRVSVGVETSKFDTRSMGIGPSVPFTVSEAAGPTQPPSQLSTRESIQRRSGQQSGVPAVPENVLRKDSITTARESSESAEIPIRLERSEKSRSLVQTAASQLTQQKVSQSRSNAPSSKERSATEARVTSQGSKLSEKQRASVPPSGVPSQGRTSAPYSQMAGMYNEAQGDMGSRPISREMSVKSKPSGKQQPSVPPSGVPSQGRTSAPYSQMAGMSEEPEGDMGSRPISREMSVKSKPSGKQQPSVPPSGVPSQGRTSAPYSQMAGMSEEAEGDMGSRPISREMSVKSKPSEKQQPSVPPSGVPSQGRSSIQTAPSQLTEQKVSQSQSNAPSFKEKSSTEAQVISQGSSRSARPLTPEERGELASQRSSRWQSQQVSRAASTRAPSGSAAARSRISEAVGSTDAYTRSVAVGPSGATSVAAGPSQAASQGSRVASAKSTASRPSPFLASQPASDAFRQPSAKSNATVDVCSKVWDGVNEEGDGAARTAPISREMSVKSKSSAKQQPSIPPSGVQSQGRTSAPYSQMAGMSEEAEEDMESRPISRAMSVKSKPSGKQQPSVPPSGVPSQGRTSAPYSQMAGMSEEPEGDMGSKPISRAMSVKSKPSGKQQPSVPPSGVPSQGRTSAPYSQMAGMSEEPEGDMGSRPKTFWETAALCSSFWGTKSGPDQCPIFTNGWHE</sequence>
<protein>
    <submittedName>
        <fullName evidence="1">Uncharacterized protein</fullName>
    </submittedName>
</protein>
<comment type="caution">
    <text evidence="1">The sequence shown here is derived from an EMBL/GenBank/DDBJ whole genome shotgun (WGS) entry which is preliminary data.</text>
</comment>
<dbReference type="Proteomes" id="UP000827872">
    <property type="component" value="Linkage Group LG15"/>
</dbReference>
<keyword evidence="2" id="KW-1185">Reference proteome</keyword>